<reference evidence="1" key="3">
    <citation type="journal article" date="2017" name="Nature">
        <title>Genome sequence of the progenitor of the wheat D genome Aegilops tauschii.</title>
        <authorList>
            <person name="Luo M.C."/>
            <person name="Gu Y.Q."/>
            <person name="Puiu D."/>
            <person name="Wang H."/>
            <person name="Twardziok S.O."/>
            <person name="Deal K.R."/>
            <person name="Huo N."/>
            <person name="Zhu T."/>
            <person name="Wang L."/>
            <person name="Wang Y."/>
            <person name="McGuire P.E."/>
            <person name="Liu S."/>
            <person name="Long H."/>
            <person name="Ramasamy R.K."/>
            <person name="Rodriguez J.C."/>
            <person name="Van S.L."/>
            <person name="Yuan L."/>
            <person name="Wang Z."/>
            <person name="Xia Z."/>
            <person name="Xiao L."/>
            <person name="Anderson O.D."/>
            <person name="Ouyang S."/>
            <person name="Liang Y."/>
            <person name="Zimin A.V."/>
            <person name="Pertea G."/>
            <person name="Qi P."/>
            <person name="Bennetzen J.L."/>
            <person name="Dai X."/>
            <person name="Dawson M.W."/>
            <person name="Muller H.G."/>
            <person name="Kugler K."/>
            <person name="Rivarola-Duarte L."/>
            <person name="Spannagl M."/>
            <person name="Mayer K.F.X."/>
            <person name="Lu F.H."/>
            <person name="Bevan M.W."/>
            <person name="Leroy P."/>
            <person name="Li P."/>
            <person name="You F.M."/>
            <person name="Sun Q."/>
            <person name="Liu Z."/>
            <person name="Lyons E."/>
            <person name="Wicker T."/>
            <person name="Salzberg S.L."/>
            <person name="Devos K.M."/>
            <person name="Dvorak J."/>
        </authorList>
    </citation>
    <scope>NUCLEOTIDE SEQUENCE [LARGE SCALE GENOMIC DNA]</scope>
    <source>
        <strain evidence="1">cv. AL8/78</strain>
    </source>
</reference>
<reference evidence="2" key="2">
    <citation type="journal article" date="2017" name="Nat. Plants">
        <title>The Aegilops tauschii genome reveals multiple impacts of transposons.</title>
        <authorList>
            <person name="Zhao G."/>
            <person name="Zou C."/>
            <person name="Li K."/>
            <person name="Wang K."/>
            <person name="Li T."/>
            <person name="Gao L."/>
            <person name="Zhang X."/>
            <person name="Wang H."/>
            <person name="Yang Z."/>
            <person name="Liu X."/>
            <person name="Jiang W."/>
            <person name="Mao L."/>
            <person name="Kong X."/>
            <person name="Jiao Y."/>
            <person name="Jia J."/>
        </authorList>
    </citation>
    <scope>NUCLEOTIDE SEQUENCE [LARGE SCALE GENOMIC DNA]</scope>
    <source>
        <strain evidence="2">cv. AL8/78</strain>
    </source>
</reference>
<dbReference type="EnsemblPlants" id="AET7Gv20906500.3">
    <property type="protein sequence ID" value="AET7Gv20906500.3"/>
    <property type="gene ID" value="AET7Gv20906500"/>
</dbReference>
<name>A0A453SE44_AEGTS</name>
<dbReference type="Proteomes" id="UP000015105">
    <property type="component" value="Chromosome 7D"/>
</dbReference>
<accession>A0A453SE44</accession>
<reference evidence="1" key="4">
    <citation type="submission" date="2019-03" db="UniProtKB">
        <authorList>
            <consortium name="EnsemblPlants"/>
        </authorList>
    </citation>
    <scope>IDENTIFICATION</scope>
</reference>
<keyword evidence="2" id="KW-1185">Reference proteome</keyword>
<evidence type="ECO:0000313" key="2">
    <source>
        <dbReference type="Proteomes" id="UP000015105"/>
    </source>
</evidence>
<organism evidence="1 2">
    <name type="scientific">Aegilops tauschii subsp. strangulata</name>
    <name type="common">Goatgrass</name>
    <dbReference type="NCBI Taxonomy" id="200361"/>
    <lineage>
        <taxon>Eukaryota</taxon>
        <taxon>Viridiplantae</taxon>
        <taxon>Streptophyta</taxon>
        <taxon>Embryophyta</taxon>
        <taxon>Tracheophyta</taxon>
        <taxon>Spermatophyta</taxon>
        <taxon>Magnoliopsida</taxon>
        <taxon>Liliopsida</taxon>
        <taxon>Poales</taxon>
        <taxon>Poaceae</taxon>
        <taxon>BOP clade</taxon>
        <taxon>Pooideae</taxon>
        <taxon>Triticodae</taxon>
        <taxon>Triticeae</taxon>
        <taxon>Triticinae</taxon>
        <taxon>Aegilops</taxon>
    </lineage>
</organism>
<reference evidence="1" key="5">
    <citation type="journal article" date="2021" name="G3 (Bethesda)">
        <title>Aegilops tauschii genome assembly Aet v5.0 features greater sequence contiguity and improved annotation.</title>
        <authorList>
            <person name="Wang L."/>
            <person name="Zhu T."/>
            <person name="Rodriguez J.C."/>
            <person name="Deal K.R."/>
            <person name="Dubcovsky J."/>
            <person name="McGuire P.E."/>
            <person name="Lux T."/>
            <person name="Spannagl M."/>
            <person name="Mayer K.F.X."/>
            <person name="Baldrich P."/>
            <person name="Meyers B.C."/>
            <person name="Huo N."/>
            <person name="Gu Y.Q."/>
            <person name="Zhou H."/>
            <person name="Devos K.M."/>
            <person name="Bennetzen J.L."/>
            <person name="Unver T."/>
            <person name="Budak H."/>
            <person name="Gulick P.J."/>
            <person name="Galiba G."/>
            <person name="Kalapos B."/>
            <person name="Nelson D.R."/>
            <person name="Li P."/>
            <person name="You F.M."/>
            <person name="Luo M.C."/>
            <person name="Dvorak J."/>
        </authorList>
    </citation>
    <scope>NUCLEOTIDE SEQUENCE [LARGE SCALE GENOMIC DNA]</scope>
    <source>
        <strain evidence="1">cv. AL8/78</strain>
    </source>
</reference>
<dbReference type="AlphaFoldDB" id="A0A453SE44"/>
<proteinExistence type="predicted"/>
<sequence length="32" mass="3601">EREGRARDSAGALRLAESTMPLYNFFLILTSD</sequence>
<evidence type="ECO:0000313" key="1">
    <source>
        <dbReference type="EnsemblPlants" id="AET7Gv20906500.3"/>
    </source>
</evidence>
<dbReference type="Gramene" id="AET7Gv20906500.3">
    <property type="protein sequence ID" value="AET7Gv20906500.3"/>
    <property type="gene ID" value="AET7Gv20906500"/>
</dbReference>
<reference evidence="2" key="1">
    <citation type="journal article" date="2014" name="Science">
        <title>Ancient hybridizations among the ancestral genomes of bread wheat.</title>
        <authorList>
            <consortium name="International Wheat Genome Sequencing Consortium,"/>
            <person name="Marcussen T."/>
            <person name="Sandve S.R."/>
            <person name="Heier L."/>
            <person name="Spannagl M."/>
            <person name="Pfeifer M."/>
            <person name="Jakobsen K.S."/>
            <person name="Wulff B.B."/>
            <person name="Steuernagel B."/>
            <person name="Mayer K.F."/>
            <person name="Olsen O.A."/>
        </authorList>
    </citation>
    <scope>NUCLEOTIDE SEQUENCE [LARGE SCALE GENOMIC DNA]</scope>
    <source>
        <strain evidence="2">cv. AL8/78</strain>
    </source>
</reference>
<protein>
    <submittedName>
        <fullName evidence="1">Uncharacterized protein</fullName>
    </submittedName>
</protein>